<protein>
    <recommendedName>
        <fullName evidence="4">CDP-alcohol phosphatidyltransferase family protein</fullName>
    </recommendedName>
</protein>
<evidence type="ECO:0008006" key="4">
    <source>
        <dbReference type="Google" id="ProtNLM"/>
    </source>
</evidence>
<keyword evidence="2" id="KW-0812">Transmembrane</keyword>
<dbReference type="Pfam" id="PF01066">
    <property type="entry name" value="CDP-OH_P_transf"/>
    <property type="match status" value="1"/>
</dbReference>
<dbReference type="GO" id="GO:0016020">
    <property type="term" value="C:membrane"/>
    <property type="evidence" value="ECO:0007669"/>
    <property type="project" value="InterPro"/>
</dbReference>
<feature type="transmembrane region" description="Helical" evidence="2">
    <location>
        <begin position="36"/>
        <end position="54"/>
    </location>
</feature>
<evidence type="ECO:0000256" key="1">
    <source>
        <dbReference type="ARBA" id="ARBA00022679"/>
    </source>
</evidence>
<name>X0WQ27_9ZZZZ</name>
<organism evidence="3">
    <name type="scientific">marine sediment metagenome</name>
    <dbReference type="NCBI Taxonomy" id="412755"/>
    <lineage>
        <taxon>unclassified sequences</taxon>
        <taxon>metagenomes</taxon>
        <taxon>ecological metagenomes</taxon>
    </lineage>
</organism>
<dbReference type="EMBL" id="BARS01042831">
    <property type="protein sequence ID" value="GAG33069.1"/>
    <property type="molecule type" value="Genomic_DNA"/>
</dbReference>
<keyword evidence="1" id="KW-0808">Transferase</keyword>
<dbReference type="GO" id="GO:0016780">
    <property type="term" value="F:phosphotransferase activity, for other substituted phosphate groups"/>
    <property type="evidence" value="ECO:0007669"/>
    <property type="project" value="InterPro"/>
</dbReference>
<proteinExistence type="predicted"/>
<keyword evidence="2" id="KW-0472">Membrane</keyword>
<sequence length="151" mass="16343">MAATNRRLLPESLQNRFSKLLTPLVKALTRWGIHPNSLTLAGLVITFTAAFALIKGHLRTAGLLILLGGLCDSIDGNLARSTGKATRFGALFDSVIDRYSEFVMFLGIAAYFITMKNYFSLGVTFLALCGSIMVSYSRARAESLGFEAKAG</sequence>
<feature type="transmembrane region" description="Helical" evidence="2">
    <location>
        <begin position="118"/>
        <end position="136"/>
    </location>
</feature>
<keyword evidence="2" id="KW-1133">Transmembrane helix</keyword>
<dbReference type="AlphaFoldDB" id="X0WQ27"/>
<reference evidence="3" key="1">
    <citation type="journal article" date="2014" name="Front. Microbiol.">
        <title>High frequency of phylogenetically diverse reductive dehalogenase-homologous genes in deep subseafloor sedimentary metagenomes.</title>
        <authorList>
            <person name="Kawai M."/>
            <person name="Futagami T."/>
            <person name="Toyoda A."/>
            <person name="Takaki Y."/>
            <person name="Nishi S."/>
            <person name="Hori S."/>
            <person name="Arai W."/>
            <person name="Tsubouchi T."/>
            <person name="Morono Y."/>
            <person name="Uchiyama I."/>
            <person name="Ito T."/>
            <person name="Fujiyama A."/>
            <person name="Inagaki F."/>
            <person name="Takami H."/>
        </authorList>
    </citation>
    <scope>NUCLEOTIDE SEQUENCE</scope>
    <source>
        <strain evidence="3">Expedition CK06-06</strain>
    </source>
</reference>
<dbReference type="InterPro" id="IPR000462">
    <property type="entry name" value="CDP-OH_P_trans"/>
</dbReference>
<gene>
    <name evidence="3" type="ORF">S01H1_64934</name>
</gene>
<dbReference type="Gene3D" id="1.20.120.1760">
    <property type="match status" value="1"/>
</dbReference>
<dbReference type="InterPro" id="IPR048254">
    <property type="entry name" value="CDP_ALCOHOL_P_TRANSF_CS"/>
</dbReference>
<evidence type="ECO:0000313" key="3">
    <source>
        <dbReference type="EMBL" id="GAG33069.1"/>
    </source>
</evidence>
<dbReference type="InterPro" id="IPR043130">
    <property type="entry name" value="CDP-OH_PTrfase_TM_dom"/>
</dbReference>
<comment type="caution">
    <text evidence="3">The sequence shown here is derived from an EMBL/GenBank/DDBJ whole genome shotgun (WGS) entry which is preliminary data.</text>
</comment>
<evidence type="ECO:0000256" key="2">
    <source>
        <dbReference type="SAM" id="Phobius"/>
    </source>
</evidence>
<accession>X0WQ27</accession>
<feature type="non-terminal residue" evidence="3">
    <location>
        <position position="151"/>
    </location>
</feature>
<dbReference type="PROSITE" id="PS00379">
    <property type="entry name" value="CDP_ALCOHOL_P_TRANSF"/>
    <property type="match status" value="1"/>
</dbReference>
<dbReference type="GO" id="GO:0008654">
    <property type="term" value="P:phospholipid biosynthetic process"/>
    <property type="evidence" value="ECO:0007669"/>
    <property type="project" value="InterPro"/>
</dbReference>